<dbReference type="RefSeq" id="WP_344627219.1">
    <property type="nucleotide sequence ID" value="NZ_BAAALD010000093.1"/>
</dbReference>
<keyword evidence="1" id="KW-1133">Transmembrane helix</keyword>
<protein>
    <submittedName>
        <fullName evidence="2">DUF6328 family protein</fullName>
    </submittedName>
</protein>
<feature type="transmembrane region" description="Helical" evidence="1">
    <location>
        <begin position="62"/>
        <end position="84"/>
    </location>
</feature>
<name>A0ABN1U393_9ACTN</name>
<feature type="transmembrane region" description="Helical" evidence="1">
    <location>
        <begin position="133"/>
        <end position="156"/>
    </location>
</feature>
<feature type="transmembrane region" description="Helical" evidence="1">
    <location>
        <begin position="105"/>
        <end position="127"/>
    </location>
</feature>
<dbReference type="EMBL" id="BAAALD010000093">
    <property type="protein sequence ID" value="GAA1114809.1"/>
    <property type="molecule type" value="Genomic_DNA"/>
</dbReference>
<proteinExistence type="predicted"/>
<reference evidence="2 3" key="1">
    <citation type="journal article" date="2019" name="Int. J. Syst. Evol. Microbiol.">
        <title>The Global Catalogue of Microorganisms (GCM) 10K type strain sequencing project: providing services to taxonomists for standard genome sequencing and annotation.</title>
        <authorList>
            <consortium name="The Broad Institute Genomics Platform"/>
            <consortium name="The Broad Institute Genome Sequencing Center for Infectious Disease"/>
            <person name="Wu L."/>
            <person name="Ma J."/>
        </authorList>
    </citation>
    <scope>NUCLEOTIDE SEQUENCE [LARGE SCALE GENOMIC DNA]</scope>
    <source>
        <strain evidence="2 3">JCM 13002</strain>
    </source>
</reference>
<comment type="caution">
    <text evidence="2">The sequence shown here is derived from an EMBL/GenBank/DDBJ whole genome shotgun (WGS) entry which is preliminary data.</text>
</comment>
<evidence type="ECO:0000256" key="1">
    <source>
        <dbReference type="SAM" id="Phobius"/>
    </source>
</evidence>
<organism evidence="2 3">
    <name type="scientific">Kitasatospora arboriphila</name>
    <dbReference type="NCBI Taxonomy" id="258052"/>
    <lineage>
        <taxon>Bacteria</taxon>
        <taxon>Bacillati</taxon>
        <taxon>Actinomycetota</taxon>
        <taxon>Actinomycetes</taxon>
        <taxon>Kitasatosporales</taxon>
        <taxon>Streptomycetaceae</taxon>
        <taxon>Kitasatospora</taxon>
    </lineage>
</organism>
<accession>A0ABN1U393</accession>
<evidence type="ECO:0000313" key="2">
    <source>
        <dbReference type="EMBL" id="GAA1114809.1"/>
    </source>
</evidence>
<dbReference type="Pfam" id="PF19853">
    <property type="entry name" value="DUF6328"/>
    <property type="match status" value="1"/>
</dbReference>
<keyword evidence="3" id="KW-1185">Reference proteome</keyword>
<evidence type="ECO:0000313" key="3">
    <source>
        <dbReference type="Proteomes" id="UP001499987"/>
    </source>
</evidence>
<dbReference type="Proteomes" id="UP001499987">
    <property type="component" value="Unassembled WGS sequence"/>
</dbReference>
<gene>
    <name evidence="2" type="ORF">GCM10009663_64270</name>
</gene>
<keyword evidence="1" id="KW-0812">Transmembrane</keyword>
<sequence length="164" mass="17827">MAEQQPPADGRDETPEERADRLWTELLQEVRVAQTGAQIMFGFLLTVVFTERFTTLHGFDRALYVGVVTLGAVATGTLMAPVSYHRLLAGRHVKPRMVAAAARMVSLGVVLLGLNVGAALLLLLKVAGLTWGAWVIAGAVLAWFAVCWVLVPVALLRRSGPRRR</sequence>
<keyword evidence="1" id="KW-0472">Membrane</keyword>
<dbReference type="InterPro" id="IPR046291">
    <property type="entry name" value="DUF6328"/>
</dbReference>